<organism evidence="2 3">
    <name type="scientific">Paenibacillus thiaminolyticus</name>
    <name type="common">Bacillus thiaminolyticus</name>
    <dbReference type="NCBI Taxonomy" id="49283"/>
    <lineage>
        <taxon>Bacteria</taxon>
        <taxon>Bacillati</taxon>
        <taxon>Bacillota</taxon>
        <taxon>Bacilli</taxon>
        <taxon>Bacillales</taxon>
        <taxon>Paenibacillaceae</taxon>
        <taxon>Paenibacillus</taxon>
    </lineage>
</organism>
<evidence type="ECO:0000259" key="1">
    <source>
        <dbReference type="PROSITE" id="PS51272"/>
    </source>
</evidence>
<protein>
    <submittedName>
        <fullName evidence="2">S-layer homology domain-containing protein</fullName>
    </submittedName>
</protein>
<dbReference type="EMBL" id="QYZD01000002">
    <property type="protein sequence ID" value="RJG25917.1"/>
    <property type="molecule type" value="Genomic_DNA"/>
</dbReference>
<feature type="domain" description="SLH" evidence="1">
    <location>
        <begin position="1"/>
        <end position="58"/>
    </location>
</feature>
<dbReference type="Proteomes" id="UP000266177">
    <property type="component" value="Unassembled WGS sequence"/>
</dbReference>
<gene>
    <name evidence="2" type="ORF">DQX05_03175</name>
</gene>
<sequence>MEKPKQQDCEGHWAEASIRRVMDAGIMNGCNTGFASNETITRAEIAVIVDRMLKSSGK</sequence>
<dbReference type="PROSITE" id="PS51272">
    <property type="entry name" value="SLH"/>
    <property type="match status" value="1"/>
</dbReference>
<proteinExistence type="predicted"/>
<dbReference type="OrthoDB" id="9794294at2"/>
<name>A0A3A3GM20_PANTH</name>
<dbReference type="RefSeq" id="WP_119790822.1">
    <property type="nucleotide sequence ID" value="NZ_QYZD01000002.1"/>
</dbReference>
<evidence type="ECO:0000313" key="2">
    <source>
        <dbReference type="EMBL" id="RJG25917.1"/>
    </source>
</evidence>
<dbReference type="InterPro" id="IPR001119">
    <property type="entry name" value="SLH_dom"/>
</dbReference>
<comment type="caution">
    <text evidence="2">The sequence shown here is derived from an EMBL/GenBank/DDBJ whole genome shotgun (WGS) entry which is preliminary data.</text>
</comment>
<evidence type="ECO:0000313" key="3">
    <source>
        <dbReference type="Proteomes" id="UP000266177"/>
    </source>
</evidence>
<reference evidence="2 3" key="1">
    <citation type="submission" date="2018-09" db="EMBL/GenBank/DDBJ databases">
        <title>Paenibacillus SK2017-BO5.</title>
        <authorList>
            <person name="Piskunova J.V."/>
            <person name="Dubiley S.A."/>
            <person name="Severinov K.V."/>
        </authorList>
    </citation>
    <scope>NUCLEOTIDE SEQUENCE [LARGE SCALE GENOMIC DNA]</scope>
    <source>
        <strain evidence="2 3">BO5</strain>
    </source>
</reference>
<accession>A0A3A3GM20</accession>
<dbReference type="AlphaFoldDB" id="A0A3A3GM20"/>
<dbReference type="Pfam" id="PF00395">
    <property type="entry name" value="SLH"/>
    <property type="match status" value="1"/>
</dbReference>